<comment type="subcellular location">
    <subcellularLocation>
        <location evidence="1">Cytoplasm</location>
        <location evidence="1">Myofibril</location>
    </subcellularLocation>
</comment>
<keyword evidence="6" id="KW-0514">Muscle protein</keyword>
<gene>
    <name evidence="9" type="ORF">L798_03761</name>
</gene>
<feature type="coiled-coil region" evidence="7">
    <location>
        <begin position="1207"/>
        <end position="1234"/>
    </location>
</feature>
<dbReference type="FunCoup" id="A0A067RJT6">
    <property type="interactions" value="2"/>
</dbReference>
<evidence type="ECO:0000313" key="9">
    <source>
        <dbReference type="EMBL" id="KDR24106.1"/>
    </source>
</evidence>
<accession>A0A067RJT6</accession>
<evidence type="ECO:0000256" key="7">
    <source>
        <dbReference type="SAM" id="Coils"/>
    </source>
</evidence>
<feature type="coiled-coil region" evidence="7">
    <location>
        <begin position="470"/>
        <end position="528"/>
    </location>
</feature>
<dbReference type="GO" id="GO:0005923">
    <property type="term" value="C:bicellular tight junction"/>
    <property type="evidence" value="ECO:0007669"/>
    <property type="project" value="TreeGrafter"/>
</dbReference>
<feature type="compositionally biased region" description="Basic and acidic residues" evidence="8">
    <location>
        <begin position="1444"/>
        <end position="1453"/>
    </location>
</feature>
<evidence type="ECO:0000256" key="1">
    <source>
        <dbReference type="ARBA" id="ARBA00004657"/>
    </source>
</evidence>
<feature type="region of interest" description="Disordered" evidence="8">
    <location>
        <begin position="1097"/>
        <end position="1123"/>
    </location>
</feature>
<keyword evidence="2" id="KW-0787">Thick filament</keyword>
<dbReference type="PANTHER" id="PTHR46349">
    <property type="entry name" value="CINGULIN-LIKE PROTEIN 1-RELATED"/>
    <property type="match status" value="1"/>
</dbReference>
<dbReference type="CDD" id="cd22249">
    <property type="entry name" value="UDM1_RNF168_RNF169-like"/>
    <property type="match status" value="1"/>
</dbReference>
<sequence length="1453" mass="164151">MGNSSSQEQVKHDPWWEPYQLQHRSTQNVETQEPNAAASKIHVQEATMLCEEVTLSETAWQQRELTLGQTIQHLAEENMRLAMAKQAAEKRTEEMHVELAAESQRKSEEINRLQCEAEKTQMVFEKLHAQIQAGREDRQMITLEMERIRSGFDAEREAKEEIIAEMRKLREERDINRREAEKMREQLICERKVVEETTAVLSQEREEKECLSKELEKLREEFKSAKTLLLSTSVDLQTHDVPEQQQLQVGESSGSEESAAVRIRSPEAKAEMERFQAEMITRREVRQRVMHAVSSEMERLRTELNSERETRKQLEQSLLHIGSGRKSGQGETLTLDLEQAQQKIKVDKKRLKQLSQENERLNFEIENGRQILAERTEDLERLQTQLVAEREHFEKQIVALKEVAAISKQMLIIREGQVMQLKEKLKEIEASITDKVHGKVSVDVKTEYESQMENIRSLKGLYEERMKVVLLEKEKLVRESEEKSQLLQAEIKKSAEFEQQLAELKISLSQKEEETSNLQIQLDDSQDKSRGLANELSHINNLFTQMLVSSTATDMDLDKLTRLLQENHDLITEITIKEDSSEAAATLPKLLLDIVTQVDSGTASTSSSPTGNRIEDNEANLETETSPFAHDLTAENVAGVNSKSSSEEGANGMAIQDIALNLPKVWKVLMELLSHHVAPNYVEDCDDDKNSCYKSVDTPSGPRLVISVSKTFLRLKDLILEKKSLQKELTRLKQLNGHLECKLNNQEQKLSVVSSELRKTWNVVDRMQTQHQQLHTHEKILRYELHEKRKMLNELKQELEYCREKWERARQKNSESEVEWKKLRKEFASRKKQPMDLLNNSGESGFSDERGDDSCEDDDGTNKDTGQLDPGIGKVSGLHAHSGAIRTSSPLNTNFPQSHMSLSSSDMCEANSSGSSVEQTQLLLNEPILSGTNIMPLSPASEHAELLNHSESQLMMDLEAELLPNSERSGSASSDQQDAYYIEMQSCSSSMCFDSLQHNTKEEDVSGRRMDPPAHHDCSTISLITLLKQQLSFFSRNLDYITAGTDDILGHNLQALESIFSLPPIQIPKTINDNITKQDYFSSFYCCEQEDPLNFSSSPISSSIPMTPDLPSDKAGDSVCSTLKPDHAIMSGETEAVEENSTENYSLLENTTSKETDESSTLEEPDVGNNSCNQRNSCDGPKSSEELGAVEYSQEHLKASRTPEEIAEARAARLKRLEEQCQQLYNKVTRTTHRSTALCNRLEELHEQYRGSDSPTGARADSESNIPVPPPFPHVLHARRIPTTPVLTQNNNSEELLASTSLTSSPSFLNTFYSKETPTGTEQNKINYSRDISETDNIPTPPPFPNNLHPMQILTSSESTVTQISDVEGESGRNFIPTPPPLPQILRGRLLPVCSVQSQSSNTELLDSTIQTADETTTQRIPSITQTQEEMLQGPAISSSSTRDTSHTNPDLK</sequence>
<feature type="coiled-coil region" evidence="7">
    <location>
        <begin position="715"/>
        <end position="749"/>
    </location>
</feature>
<evidence type="ECO:0000256" key="8">
    <source>
        <dbReference type="SAM" id="MobiDB-lite"/>
    </source>
</evidence>
<feature type="region of interest" description="Disordered" evidence="8">
    <location>
        <begin position="1426"/>
        <end position="1453"/>
    </location>
</feature>
<evidence type="ECO:0000256" key="4">
    <source>
        <dbReference type="ARBA" id="ARBA00023123"/>
    </source>
</evidence>
<keyword evidence="5" id="KW-0505">Motor protein</keyword>
<keyword evidence="4" id="KW-0518">Myosin</keyword>
<feature type="compositionally biased region" description="Polar residues" evidence="8">
    <location>
        <begin position="885"/>
        <end position="913"/>
    </location>
</feature>
<dbReference type="eggNOG" id="ENOG502QWNT">
    <property type="taxonomic scope" value="Eukaryota"/>
</dbReference>
<keyword evidence="10" id="KW-1185">Reference proteome</keyword>
<evidence type="ECO:0000313" key="10">
    <source>
        <dbReference type="Proteomes" id="UP000027135"/>
    </source>
</evidence>
<evidence type="ECO:0000256" key="6">
    <source>
        <dbReference type="ARBA" id="ARBA00023179"/>
    </source>
</evidence>
<dbReference type="OrthoDB" id="8191583at2759"/>
<feature type="region of interest" description="Disordered" evidence="8">
    <location>
        <begin position="1248"/>
        <end position="1267"/>
    </location>
</feature>
<feature type="compositionally biased region" description="Polar residues" evidence="8">
    <location>
        <begin position="1168"/>
        <end position="1177"/>
    </location>
</feature>
<reference evidence="9 10" key="1">
    <citation type="journal article" date="2014" name="Nat. Commun.">
        <title>Molecular traces of alternative social organization in a termite genome.</title>
        <authorList>
            <person name="Terrapon N."/>
            <person name="Li C."/>
            <person name="Robertson H.M."/>
            <person name="Ji L."/>
            <person name="Meng X."/>
            <person name="Booth W."/>
            <person name="Chen Z."/>
            <person name="Childers C.P."/>
            <person name="Glastad K.M."/>
            <person name="Gokhale K."/>
            <person name="Gowin J."/>
            <person name="Gronenberg W."/>
            <person name="Hermansen R.A."/>
            <person name="Hu H."/>
            <person name="Hunt B.G."/>
            <person name="Huylmans A.K."/>
            <person name="Khalil S.M."/>
            <person name="Mitchell R.D."/>
            <person name="Munoz-Torres M.C."/>
            <person name="Mustard J.A."/>
            <person name="Pan H."/>
            <person name="Reese J.T."/>
            <person name="Scharf M.E."/>
            <person name="Sun F."/>
            <person name="Vogel H."/>
            <person name="Xiao J."/>
            <person name="Yang W."/>
            <person name="Yang Z."/>
            <person name="Yang Z."/>
            <person name="Zhou J."/>
            <person name="Zhu J."/>
            <person name="Brent C.S."/>
            <person name="Elsik C.G."/>
            <person name="Goodisman M.A."/>
            <person name="Liberles D.A."/>
            <person name="Roe R.M."/>
            <person name="Vargo E.L."/>
            <person name="Vilcinskas A."/>
            <person name="Wang J."/>
            <person name="Bornberg-Bauer E."/>
            <person name="Korb J."/>
            <person name="Zhang G."/>
            <person name="Liebig J."/>
        </authorList>
    </citation>
    <scope>NUCLEOTIDE SEQUENCE [LARGE SCALE GENOMIC DNA]</scope>
    <source>
        <tissue evidence="9">Whole organism</tissue>
    </source>
</reference>
<evidence type="ECO:0000256" key="2">
    <source>
        <dbReference type="ARBA" id="ARBA00022433"/>
    </source>
</evidence>
<keyword evidence="7" id="KW-0175">Coiled coil</keyword>
<dbReference type="EMBL" id="KK852427">
    <property type="protein sequence ID" value="KDR24106.1"/>
    <property type="molecule type" value="Genomic_DNA"/>
</dbReference>
<organism evidence="9 10">
    <name type="scientific">Zootermopsis nevadensis</name>
    <name type="common">Dampwood termite</name>
    <dbReference type="NCBI Taxonomy" id="136037"/>
    <lineage>
        <taxon>Eukaryota</taxon>
        <taxon>Metazoa</taxon>
        <taxon>Ecdysozoa</taxon>
        <taxon>Arthropoda</taxon>
        <taxon>Hexapoda</taxon>
        <taxon>Insecta</taxon>
        <taxon>Pterygota</taxon>
        <taxon>Neoptera</taxon>
        <taxon>Polyneoptera</taxon>
        <taxon>Dictyoptera</taxon>
        <taxon>Blattodea</taxon>
        <taxon>Blattoidea</taxon>
        <taxon>Termitoidae</taxon>
        <taxon>Termopsidae</taxon>
        <taxon>Zootermopsis</taxon>
    </lineage>
</organism>
<feature type="coiled-coil region" evidence="7">
    <location>
        <begin position="778"/>
        <end position="812"/>
    </location>
</feature>
<dbReference type="InParanoid" id="A0A067RJT6"/>
<keyword evidence="3" id="KW-0963">Cytoplasm</keyword>
<protein>
    <submittedName>
        <fullName evidence="9">Uncharacterized protein</fullName>
    </submittedName>
</protein>
<proteinExistence type="predicted"/>
<dbReference type="PANTHER" id="PTHR46349:SF6">
    <property type="entry name" value="MYOSIN-6-LIKE"/>
    <property type="match status" value="1"/>
</dbReference>
<evidence type="ECO:0000256" key="5">
    <source>
        <dbReference type="ARBA" id="ARBA00023175"/>
    </source>
</evidence>
<feature type="region of interest" description="Disordered" evidence="8">
    <location>
        <begin position="831"/>
        <end position="913"/>
    </location>
</feature>
<evidence type="ECO:0000256" key="3">
    <source>
        <dbReference type="ARBA" id="ARBA00022490"/>
    </source>
</evidence>
<feature type="coiled-coil region" evidence="7">
    <location>
        <begin position="71"/>
        <end position="228"/>
    </location>
</feature>
<dbReference type="Proteomes" id="UP000027135">
    <property type="component" value="Unassembled WGS sequence"/>
</dbReference>
<feature type="coiled-coil region" evidence="7">
    <location>
        <begin position="290"/>
        <end position="392"/>
    </location>
</feature>
<feature type="region of interest" description="Disordered" evidence="8">
    <location>
        <begin position="1149"/>
        <end position="1184"/>
    </location>
</feature>
<feature type="compositionally biased region" description="Polar residues" evidence="8">
    <location>
        <begin position="1426"/>
        <end position="1443"/>
    </location>
</feature>
<name>A0A067RJT6_ZOONE</name>